<keyword evidence="2 11" id="KW-0813">Transport</keyword>
<organism evidence="14 15">
    <name type="scientific">Plakobranchus ocellatus</name>
    <dbReference type="NCBI Taxonomy" id="259542"/>
    <lineage>
        <taxon>Eukaryota</taxon>
        <taxon>Metazoa</taxon>
        <taxon>Spiralia</taxon>
        <taxon>Lophotrochozoa</taxon>
        <taxon>Mollusca</taxon>
        <taxon>Gastropoda</taxon>
        <taxon>Heterobranchia</taxon>
        <taxon>Euthyneura</taxon>
        <taxon>Panpulmonata</taxon>
        <taxon>Sacoglossa</taxon>
        <taxon>Placobranchoidea</taxon>
        <taxon>Plakobranchidae</taxon>
        <taxon>Plakobranchus</taxon>
    </lineage>
</organism>
<comment type="similarity">
    <text evidence="11">Belongs to the amiloride-sensitive sodium channel (TC 1.A.6) family.</text>
</comment>
<feature type="region of interest" description="Disordered" evidence="12">
    <location>
        <begin position="730"/>
        <end position="772"/>
    </location>
</feature>
<dbReference type="EMBL" id="BLXT01001319">
    <property type="protein sequence ID" value="GFN84460.1"/>
    <property type="molecule type" value="Genomic_DNA"/>
</dbReference>
<dbReference type="PANTHER" id="PTHR11690">
    <property type="entry name" value="AMILORIDE-SENSITIVE SODIUM CHANNEL-RELATED"/>
    <property type="match status" value="1"/>
</dbReference>
<evidence type="ECO:0000256" key="5">
    <source>
        <dbReference type="ARBA" id="ARBA00022989"/>
    </source>
</evidence>
<evidence type="ECO:0000313" key="14">
    <source>
        <dbReference type="EMBL" id="GFN84460.1"/>
    </source>
</evidence>
<gene>
    <name evidence="14" type="ORF">PoB_001096600</name>
</gene>
<keyword evidence="3 11" id="KW-0894">Sodium channel</keyword>
<dbReference type="GO" id="GO:0005886">
    <property type="term" value="C:plasma membrane"/>
    <property type="evidence" value="ECO:0007669"/>
    <property type="project" value="TreeGrafter"/>
</dbReference>
<keyword evidence="8 13" id="KW-0472">Membrane</keyword>
<evidence type="ECO:0000256" key="9">
    <source>
        <dbReference type="ARBA" id="ARBA00023201"/>
    </source>
</evidence>
<evidence type="ECO:0000256" key="3">
    <source>
        <dbReference type="ARBA" id="ARBA00022461"/>
    </source>
</evidence>
<keyword evidence="15" id="KW-1185">Reference proteome</keyword>
<dbReference type="Proteomes" id="UP000735302">
    <property type="component" value="Unassembled WGS sequence"/>
</dbReference>
<keyword evidence="10 11" id="KW-0407">Ion channel</keyword>
<proteinExistence type="inferred from homology"/>
<evidence type="ECO:0000256" key="2">
    <source>
        <dbReference type="ARBA" id="ARBA00022448"/>
    </source>
</evidence>
<dbReference type="InterPro" id="IPR001873">
    <property type="entry name" value="ENaC"/>
</dbReference>
<sequence length="772" mass="85838">MGFRRKKKQEQRDPWDGNADTSYDQDNREGQPDRDRFVSILDNTFVPVRGSPAEHMKYTSVGSFACSRCHSKPGLTANSMGDNSHYTMVKNRHHNQYHHNYSAVGHTHHYNDNHHHQFHNHHYHHHHHHNSGGGRTAIEIIAELGSESNAHGLAKIVTSRDTKRKVIWALLVIVGFTAATLQLSLLVRKYLQFQVVELSEIKDSMPVEYPSVTVCNIDPLSIRKVTLHKNDNTPLIRWLQFIQTYRFHHMSFFQSIRAFYENLGEQAKQLSHILSDMLIHCRFNREVCKVENFTSFFDGNYFNCFTFNGGQLRDQLQMHATGPENGLSLIISVEKFDPVPTVYGIYNFENNILHSAGIRVVVHAPGSMPSPVDHGFDIPPGYSSSVGLKAVLHTRLSEPYGNCTEKALEGIQTYRNTFFACLQLCKQRLIIKRCKCKSSALPEVQAENVTFCGSIVDWPNILANTTGQHNKGDYIPTPGLECEEREQKNLNNDRAYEADCGCYQPCSETTYLKSVSLSYWPLEFYQLNALEHVFNPNKTDVDKHFMKVAFDSLYEMAHPSQKKLAGNHSRRDPLNESTTQAQKEKAKRASDLIRQNMLRLNIYLEDLSVVEYRQLPAYGLADLFADIGGTMGLWMGISVLTIMELCELIIRLLGLLFNSEKELPSSLIHPTTTASTGGASGGGAGGCCCSSCCGGGGGHGGGGGGGCSKCSHYSGSQCCSNGHGPYSTSNGDVEHGAWDDGGGGGYSHQTSAGNTDIGPSAFDFRRGIESPV</sequence>
<dbReference type="PRINTS" id="PR01078">
    <property type="entry name" value="AMINACHANNEL"/>
</dbReference>
<evidence type="ECO:0000256" key="1">
    <source>
        <dbReference type="ARBA" id="ARBA00004141"/>
    </source>
</evidence>
<dbReference type="AlphaFoldDB" id="A0AAV3YPY6"/>
<evidence type="ECO:0000256" key="10">
    <source>
        <dbReference type="ARBA" id="ARBA00023303"/>
    </source>
</evidence>
<feature type="region of interest" description="Disordered" evidence="12">
    <location>
        <begin position="562"/>
        <end position="588"/>
    </location>
</feature>
<protein>
    <submittedName>
        <fullName evidence="14">FMRFamide-gated na+ channel</fullName>
    </submittedName>
</protein>
<keyword evidence="9 11" id="KW-0739">Sodium transport</keyword>
<dbReference type="Gene3D" id="1.10.287.770">
    <property type="entry name" value="YojJ-like"/>
    <property type="match status" value="1"/>
</dbReference>
<dbReference type="Gene3D" id="2.60.470.10">
    <property type="entry name" value="Acid-sensing ion channels like domains"/>
    <property type="match status" value="1"/>
</dbReference>
<feature type="compositionally biased region" description="Basic and acidic residues" evidence="12">
    <location>
        <begin position="25"/>
        <end position="35"/>
    </location>
</feature>
<reference evidence="14 15" key="1">
    <citation type="journal article" date="2021" name="Elife">
        <title>Chloroplast acquisition without the gene transfer in kleptoplastic sea slugs, Plakobranchus ocellatus.</title>
        <authorList>
            <person name="Maeda T."/>
            <person name="Takahashi S."/>
            <person name="Yoshida T."/>
            <person name="Shimamura S."/>
            <person name="Takaki Y."/>
            <person name="Nagai Y."/>
            <person name="Toyoda A."/>
            <person name="Suzuki Y."/>
            <person name="Arimoto A."/>
            <person name="Ishii H."/>
            <person name="Satoh N."/>
            <person name="Nishiyama T."/>
            <person name="Hasebe M."/>
            <person name="Maruyama T."/>
            <person name="Minagawa J."/>
            <person name="Obokata J."/>
            <person name="Shigenobu S."/>
        </authorList>
    </citation>
    <scope>NUCLEOTIDE SEQUENCE [LARGE SCALE GENOMIC DNA]</scope>
</reference>
<feature type="compositionally biased region" description="Basic and acidic residues" evidence="12">
    <location>
        <begin position="763"/>
        <end position="772"/>
    </location>
</feature>
<accession>A0AAV3YPY6</accession>
<keyword evidence="6" id="KW-0915">Sodium</keyword>
<keyword evidence="5 13" id="KW-1133">Transmembrane helix</keyword>
<name>A0AAV3YPY6_9GAST</name>
<dbReference type="PANTHER" id="PTHR11690:SF248">
    <property type="entry name" value="PICKPOCKET 17, ISOFORM A"/>
    <property type="match status" value="1"/>
</dbReference>
<evidence type="ECO:0000256" key="13">
    <source>
        <dbReference type="SAM" id="Phobius"/>
    </source>
</evidence>
<evidence type="ECO:0000256" key="4">
    <source>
        <dbReference type="ARBA" id="ARBA00022692"/>
    </source>
</evidence>
<keyword evidence="7 11" id="KW-0406">Ion transport</keyword>
<feature type="transmembrane region" description="Helical" evidence="13">
    <location>
        <begin position="166"/>
        <end position="187"/>
    </location>
</feature>
<feature type="region of interest" description="Disordered" evidence="12">
    <location>
        <begin position="1"/>
        <end position="35"/>
    </location>
</feature>
<evidence type="ECO:0000256" key="11">
    <source>
        <dbReference type="RuleBase" id="RU000679"/>
    </source>
</evidence>
<evidence type="ECO:0000256" key="7">
    <source>
        <dbReference type="ARBA" id="ARBA00023065"/>
    </source>
</evidence>
<evidence type="ECO:0000313" key="15">
    <source>
        <dbReference type="Proteomes" id="UP000735302"/>
    </source>
</evidence>
<dbReference type="GO" id="GO:0015280">
    <property type="term" value="F:ligand-gated sodium channel activity"/>
    <property type="evidence" value="ECO:0007669"/>
    <property type="project" value="TreeGrafter"/>
</dbReference>
<comment type="subcellular location">
    <subcellularLocation>
        <location evidence="1">Membrane</location>
        <topology evidence="1">Multi-pass membrane protein</topology>
    </subcellularLocation>
</comment>
<comment type="caution">
    <text evidence="14">The sequence shown here is derived from an EMBL/GenBank/DDBJ whole genome shotgun (WGS) entry which is preliminary data.</text>
</comment>
<evidence type="ECO:0000256" key="12">
    <source>
        <dbReference type="SAM" id="MobiDB-lite"/>
    </source>
</evidence>
<evidence type="ECO:0000256" key="8">
    <source>
        <dbReference type="ARBA" id="ARBA00023136"/>
    </source>
</evidence>
<evidence type="ECO:0000256" key="6">
    <source>
        <dbReference type="ARBA" id="ARBA00023053"/>
    </source>
</evidence>
<dbReference type="Pfam" id="PF00858">
    <property type="entry name" value="ASC"/>
    <property type="match status" value="1"/>
</dbReference>
<keyword evidence="4 11" id="KW-0812">Transmembrane</keyword>